<proteinExistence type="predicted"/>
<accession>A0A518E3J8</accession>
<evidence type="ECO:0000313" key="3">
    <source>
        <dbReference type="EMBL" id="QDU98661.1"/>
    </source>
</evidence>
<keyword evidence="2" id="KW-1133">Transmembrane helix</keyword>
<keyword evidence="2" id="KW-0472">Membrane</keyword>
<organism evidence="3 4">
    <name type="scientific">Lignipirellula cremea</name>
    <dbReference type="NCBI Taxonomy" id="2528010"/>
    <lineage>
        <taxon>Bacteria</taxon>
        <taxon>Pseudomonadati</taxon>
        <taxon>Planctomycetota</taxon>
        <taxon>Planctomycetia</taxon>
        <taxon>Pirellulales</taxon>
        <taxon>Pirellulaceae</taxon>
        <taxon>Lignipirellula</taxon>
    </lineage>
</organism>
<reference evidence="3 4" key="1">
    <citation type="submission" date="2019-02" db="EMBL/GenBank/DDBJ databases">
        <title>Deep-cultivation of Planctomycetes and their phenomic and genomic characterization uncovers novel biology.</title>
        <authorList>
            <person name="Wiegand S."/>
            <person name="Jogler M."/>
            <person name="Boedeker C."/>
            <person name="Pinto D."/>
            <person name="Vollmers J."/>
            <person name="Rivas-Marin E."/>
            <person name="Kohn T."/>
            <person name="Peeters S.H."/>
            <person name="Heuer A."/>
            <person name="Rast P."/>
            <person name="Oberbeckmann S."/>
            <person name="Bunk B."/>
            <person name="Jeske O."/>
            <person name="Meyerdierks A."/>
            <person name="Storesund J.E."/>
            <person name="Kallscheuer N."/>
            <person name="Luecker S."/>
            <person name="Lage O.M."/>
            <person name="Pohl T."/>
            <person name="Merkel B.J."/>
            <person name="Hornburger P."/>
            <person name="Mueller R.-W."/>
            <person name="Bruemmer F."/>
            <person name="Labrenz M."/>
            <person name="Spormann A.M."/>
            <person name="Op den Camp H."/>
            <person name="Overmann J."/>
            <person name="Amann R."/>
            <person name="Jetten M.S.M."/>
            <person name="Mascher T."/>
            <person name="Medema M.H."/>
            <person name="Devos D.P."/>
            <person name="Kaster A.-K."/>
            <person name="Ovreas L."/>
            <person name="Rohde M."/>
            <person name="Galperin M.Y."/>
            <person name="Jogler C."/>
        </authorList>
    </citation>
    <scope>NUCLEOTIDE SEQUENCE [LARGE SCALE GENOMIC DNA]</scope>
    <source>
        <strain evidence="3 4">Pla85_3_4</strain>
    </source>
</reference>
<feature type="transmembrane region" description="Helical" evidence="2">
    <location>
        <begin position="16"/>
        <end position="40"/>
    </location>
</feature>
<sequence length="91" mass="10250">MNRDYRPPPENQARGFLVLFLLCFVFPLLCCGGCSLAMTYMPWGPQGVRRPLQRPADERGARPVGLDPAEVERTEIVPADRRRPPETPAND</sequence>
<feature type="region of interest" description="Disordered" evidence="1">
    <location>
        <begin position="47"/>
        <end position="91"/>
    </location>
</feature>
<protein>
    <submittedName>
        <fullName evidence="3">Uncharacterized protein</fullName>
    </submittedName>
</protein>
<keyword evidence="2" id="KW-0812">Transmembrane</keyword>
<evidence type="ECO:0000313" key="4">
    <source>
        <dbReference type="Proteomes" id="UP000317648"/>
    </source>
</evidence>
<name>A0A518E3J8_9BACT</name>
<dbReference type="EMBL" id="CP036433">
    <property type="protein sequence ID" value="QDU98661.1"/>
    <property type="molecule type" value="Genomic_DNA"/>
</dbReference>
<evidence type="ECO:0000256" key="1">
    <source>
        <dbReference type="SAM" id="MobiDB-lite"/>
    </source>
</evidence>
<dbReference type="KEGG" id="lcre:Pla8534_65330"/>
<dbReference type="Proteomes" id="UP000317648">
    <property type="component" value="Chromosome"/>
</dbReference>
<keyword evidence="4" id="KW-1185">Reference proteome</keyword>
<feature type="compositionally biased region" description="Basic and acidic residues" evidence="1">
    <location>
        <begin position="70"/>
        <end position="85"/>
    </location>
</feature>
<gene>
    <name evidence="3" type="ORF">Pla8534_65330</name>
</gene>
<dbReference type="AlphaFoldDB" id="A0A518E3J8"/>
<evidence type="ECO:0000256" key="2">
    <source>
        <dbReference type="SAM" id="Phobius"/>
    </source>
</evidence>
<dbReference type="RefSeq" id="WP_145058098.1">
    <property type="nucleotide sequence ID" value="NZ_CP036433.1"/>
</dbReference>